<dbReference type="InterPro" id="IPR024534">
    <property type="entry name" value="JetD_C"/>
</dbReference>
<dbReference type="EMBL" id="CP059404">
    <property type="protein sequence ID" value="QNE89943.1"/>
    <property type="molecule type" value="Genomic_DNA"/>
</dbReference>
<feature type="domain" description="Wadjet protein JetD C-terminal" evidence="1">
    <location>
        <begin position="197"/>
        <end position="374"/>
    </location>
</feature>
<evidence type="ECO:0000259" key="1">
    <source>
        <dbReference type="Pfam" id="PF09983"/>
    </source>
</evidence>
<proteinExistence type="predicted"/>
<gene>
    <name evidence="3" type="ORF">H0194_02605</name>
</gene>
<dbReference type="InterPro" id="IPR014544">
    <property type="entry name" value="UCP028408"/>
</dbReference>
<keyword evidence="4" id="KW-1185">Reference proteome</keyword>
<accession>A0A7G7CQS7</accession>
<dbReference type="AlphaFoldDB" id="A0A7G7CQS7"/>
<dbReference type="PIRSF" id="PIRSF028408">
    <property type="entry name" value="UCP028408"/>
    <property type="match status" value="1"/>
</dbReference>
<evidence type="ECO:0000259" key="2">
    <source>
        <dbReference type="Pfam" id="PF11795"/>
    </source>
</evidence>
<dbReference type="KEGG" id="cik:H0194_02605"/>
<dbReference type="Pfam" id="PF11795">
    <property type="entry name" value="DUF3322"/>
    <property type="match status" value="1"/>
</dbReference>
<sequence length="385" mass="42638">MRTPSDLRAHAQSLLRKNYATALATPDELNLNWPLHPPTAQAAGKDTAATKRFITDWKRWPQAVEVTFETRRWTHQGLGTNAVPVRVTLNGAQRIAAVAGLGTEFSRLRTTAATIIDAFPDNADFATSVYKLHRQWANLHDADVTQLIACLHWLHENPNSGMWERAVPVLNVDGKWIGNHRKLLKELLAPLGVDGLGLRTTDPRLRVRFLNGSHQFPDLEVPFADAARLVPAGQRPTVLIVENKQTFLALPNYPTDTTSPIIAVFGSGYAAQHLHELPWLHNAHVGYWGDLDADGFAILNSLRSHLPNADLSSLLMDAATVKEFTHLAVSDPQSRSPLGLNHLTDDERRAANLLFTEGGLRIEQERIPFTHAEAIITDWLDAALG</sequence>
<dbReference type="Proteomes" id="UP000515743">
    <property type="component" value="Chromosome"/>
</dbReference>
<evidence type="ECO:0000313" key="4">
    <source>
        <dbReference type="Proteomes" id="UP000515743"/>
    </source>
</evidence>
<dbReference type="RefSeq" id="WP_185176317.1">
    <property type="nucleotide sequence ID" value="NZ_CP059404.1"/>
</dbReference>
<dbReference type="InterPro" id="IPR036078">
    <property type="entry name" value="Spo11/TopoVI_A_sf"/>
</dbReference>
<dbReference type="InterPro" id="IPR024537">
    <property type="entry name" value="DUF3322"/>
</dbReference>
<dbReference type="SUPFAM" id="SSF56726">
    <property type="entry name" value="DNA topoisomerase IV, alpha subunit"/>
    <property type="match status" value="1"/>
</dbReference>
<dbReference type="Pfam" id="PF09983">
    <property type="entry name" value="JetD_C"/>
    <property type="match status" value="1"/>
</dbReference>
<feature type="domain" description="DUF3322" evidence="2">
    <location>
        <begin position="4"/>
        <end position="188"/>
    </location>
</feature>
<organism evidence="3 4">
    <name type="scientific">Corynebacterium incognita</name>
    <dbReference type="NCBI Taxonomy" id="2754725"/>
    <lineage>
        <taxon>Bacteria</taxon>
        <taxon>Bacillati</taxon>
        <taxon>Actinomycetota</taxon>
        <taxon>Actinomycetes</taxon>
        <taxon>Mycobacteriales</taxon>
        <taxon>Corynebacteriaceae</taxon>
        <taxon>Corynebacterium</taxon>
    </lineage>
</organism>
<protein>
    <recommendedName>
        <fullName evidence="5">Wadjet protein JetD C-terminal domain-containing protein</fullName>
    </recommendedName>
</protein>
<dbReference type="GO" id="GO:0005694">
    <property type="term" value="C:chromosome"/>
    <property type="evidence" value="ECO:0007669"/>
    <property type="project" value="InterPro"/>
</dbReference>
<name>A0A7G7CQS7_9CORY</name>
<dbReference type="GO" id="GO:0003677">
    <property type="term" value="F:DNA binding"/>
    <property type="evidence" value="ECO:0007669"/>
    <property type="project" value="InterPro"/>
</dbReference>
<evidence type="ECO:0000313" key="3">
    <source>
        <dbReference type="EMBL" id="QNE89943.1"/>
    </source>
</evidence>
<evidence type="ECO:0008006" key="5">
    <source>
        <dbReference type="Google" id="ProtNLM"/>
    </source>
</evidence>
<reference evidence="3 4" key="1">
    <citation type="submission" date="2020-07" db="EMBL/GenBank/DDBJ databases">
        <title>Complete genome and description of Corynebacterium incognita strain Marseille-Q3630 sp. nov.</title>
        <authorList>
            <person name="Boxberger M."/>
        </authorList>
    </citation>
    <scope>NUCLEOTIDE SEQUENCE [LARGE SCALE GENOMIC DNA]</scope>
    <source>
        <strain evidence="3 4">Marseille-Q3630</strain>
    </source>
</reference>